<keyword evidence="2" id="KW-1185">Reference proteome</keyword>
<dbReference type="Proteomes" id="UP001207468">
    <property type="component" value="Unassembled WGS sequence"/>
</dbReference>
<gene>
    <name evidence="1" type="ORF">F5148DRAFT_212367</name>
</gene>
<reference evidence="1" key="1">
    <citation type="submission" date="2021-03" db="EMBL/GenBank/DDBJ databases">
        <title>Evolutionary priming and transition to the ectomycorrhizal habit in an iconic lineage of mushroom-forming fungi: is preadaptation a requirement?</title>
        <authorList>
            <consortium name="DOE Joint Genome Institute"/>
            <person name="Looney B.P."/>
            <person name="Miyauchi S."/>
            <person name="Morin E."/>
            <person name="Drula E."/>
            <person name="Courty P.E."/>
            <person name="Chicoki N."/>
            <person name="Fauchery L."/>
            <person name="Kohler A."/>
            <person name="Kuo A."/>
            <person name="LaButti K."/>
            <person name="Pangilinan J."/>
            <person name="Lipzen A."/>
            <person name="Riley R."/>
            <person name="Andreopoulos W."/>
            <person name="He G."/>
            <person name="Johnson J."/>
            <person name="Barry K.W."/>
            <person name="Grigoriev I.V."/>
            <person name="Nagy L."/>
            <person name="Hibbett D."/>
            <person name="Henrissat B."/>
            <person name="Matheny P.B."/>
            <person name="Labbe J."/>
            <person name="Martin A.F."/>
        </authorList>
    </citation>
    <scope>NUCLEOTIDE SEQUENCE</scope>
    <source>
        <strain evidence="1">BPL698</strain>
    </source>
</reference>
<protein>
    <submittedName>
        <fullName evidence="1">Uncharacterized protein</fullName>
    </submittedName>
</protein>
<comment type="caution">
    <text evidence="1">The sequence shown here is derived from an EMBL/GenBank/DDBJ whole genome shotgun (WGS) entry which is preliminary data.</text>
</comment>
<proteinExistence type="predicted"/>
<evidence type="ECO:0000313" key="2">
    <source>
        <dbReference type="Proteomes" id="UP001207468"/>
    </source>
</evidence>
<organism evidence="1 2">
    <name type="scientific">Russula earlei</name>
    <dbReference type="NCBI Taxonomy" id="71964"/>
    <lineage>
        <taxon>Eukaryota</taxon>
        <taxon>Fungi</taxon>
        <taxon>Dikarya</taxon>
        <taxon>Basidiomycota</taxon>
        <taxon>Agaricomycotina</taxon>
        <taxon>Agaricomycetes</taxon>
        <taxon>Russulales</taxon>
        <taxon>Russulaceae</taxon>
        <taxon>Russula</taxon>
    </lineage>
</organism>
<evidence type="ECO:0000313" key="1">
    <source>
        <dbReference type="EMBL" id="KAI9462667.1"/>
    </source>
</evidence>
<name>A0ACC0U585_9AGAM</name>
<sequence length="375" mass="40275">MYALPTILLLSAVLQVAVQAQFVPPSEGPLVASTNYVGASNGSLPKTQLVPGKAFNRIINIWLENTDFLSAVSSVAFNELASQGILLDQYCAVTHPSEPNYIGAIGGDFFGLSDDNLYHIPPNISTVVDLLEAKNISWASYQENMPYDGFEGFNFSSKNYVNTSAPDYVFYWVFVTPNMVNDGHDTSVDYAGQWLDFWLVPLLSNPNFNDDQTLVVLAFDENESYTENNCVLTLLLGDAVPQNLRGTTDSTYFTHYSLLSTVEANWGLGSLGRGDTNKTLSNVFSFVADATGYTNTDVSSNSMLTNATGTIPGPLNPVLYVPFTAPNTAAVGAGGGPVFIGPGLDTSFTADVAPPPVNLTAQNKTVPWLGPRTSS</sequence>
<dbReference type="EMBL" id="JAGFNK010000165">
    <property type="protein sequence ID" value="KAI9462667.1"/>
    <property type="molecule type" value="Genomic_DNA"/>
</dbReference>
<accession>A0ACC0U585</accession>